<dbReference type="GO" id="GO:0010181">
    <property type="term" value="F:FMN binding"/>
    <property type="evidence" value="ECO:0007669"/>
    <property type="project" value="InterPro"/>
</dbReference>
<dbReference type="SMART" id="SM00903">
    <property type="entry name" value="Flavin_Reduct"/>
    <property type="match status" value="1"/>
</dbReference>
<keyword evidence="1" id="KW-0560">Oxidoreductase</keyword>
<dbReference type="PANTHER" id="PTHR30466">
    <property type="entry name" value="FLAVIN REDUCTASE"/>
    <property type="match status" value="1"/>
</dbReference>
<dbReference type="GO" id="GO:0006208">
    <property type="term" value="P:pyrimidine nucleobase catabolic process"/>
    <property type="evidence" value="ECO:0007669"/>
    <property type="project" value="TreeGrafter"/>
</dbReference>
<evidence type="ECO:0000313" key="4">
    <source>
        <dbReference type="Proteomes" id="UP001144805"/>
    </source>
</evidence>
<dbReference type="Gene3D" id="2.30.110.10">
    <property type="entry name" value="Electron Transport, Fmn-binding Protein, Chain A"/>
    <property type="match status" value="1"/>
</dbReference>
<feature type="domain" description="Flavin reductase like" evidence="2">
    <location>
        <begin position="16"/>
        <end position="162"/>
    </location>
</feature>
<dbReference type="InterPro" id="IPR002563">
    <property type="entry name" value="Flavin_Rdtase-like_dom"/>
</dbReference>
<evidence type="ECO:0000256" key="1">
    <source>
        <dbReference type="ARBA" id="ARBA00023002"/>
    </source>
</evidence>
<organism evidence="3 4">
    <name type="scientific">Kaistia nematophila</name>
    <dbReference type="NCBI Taxonomy" id="2994654"/>
    <lineage>
        <taxon>Bacteria</taxon>
        <taxon>Pseudomonadati</taxon>
        <taxon>Pseudomonadota</taxon>
        <taxon>Alphaproteobacteria</taxon>
        <taxon>Hyphomicrobiales</taxon>
        <taxon>Kaistiaceae</taxon>
        <taxon>Kaistia</taxon>
    </lineage>
</organism>
<dbReference type="InterPro" id="IPR050268">
    <property type="entry name" value="NADH-dep_flavin_reductase"/>
</dbReference>
<evidence type="ECO:0000259" key="2">
    <source>
        <dbReference type="SMART" id="SM00903"/>
    </source>
</evidence>
<dbReference type="RefSeq" id="WP_266341076.1">
    <property type="nucleotide sequence ID" value="NZ_JAPKNK010000014.1"/>
</dbReference>
<keyword evidence="4" id="KW-1185">Reference proteome</keyword>
<dbReference type="GO" id="GO:0042602">
    <property type="term" value="F:riboflavin reductase (NADPH) activity"/>
    <property type="evidence" value="ECO:0007669"/>
    <property type="project" value="TreeGrafter"/>
</dbReference>
<protein>
    <submittedName>
        <fullName evidence="3">Flavin reductase family protein</fullName>
    </submittedName>
</protein>
<dbReference type="EMBL" id="JAPKNK010000014">
    <property type="protein sequence ID" value="MCX5572115.1"/>
    <property type="molecule type" value="Genomic_DNA"/>
</dbReference>
<dbReference type="Pfam" id="PF01613">
    <property type="entry name" value="Flavin_Reduct"/>
    <property type="match status" value="1"/>
</dbReference>
<dbReference type="InterPro" id="IPR012349">
    <property type="entry name" value="Split_barrel_FMN-bd"/>
</dbReference>
<proteinExistence type="predicted"/>
<dbReference type="PANTHER" id="PTHR30466:SF1">
    <property type="entry name" value="FMN REDUCTASE (NADH) RUTF"/>
    <property type="match status" value="1"/>
</dbReference>
<comment type="caution">
    <text evidence="3">The sequence shown here is derived from an EMBL/GenBank/DDBJ whole genome shotgun (WGS) entry which is preliminary data.</text>
</comment>
<reference evidence="3" key="1">
    <citation type="submission" date="2022-11" db="EMBL/GenBank/DDBJ databases">
        <title>Biodiversity and phylogenetic relationships of bacteria.</title>
        <authorList>
            <person name="Machado R.A.R."/>
            <person name="Bhat A."/>
            <person name="Loulou A."/>
            <person name="Kallel S."/>
        </authorList>
    </citation>
    <scope>NUCLEOTIDE SEQUENCE</scope>
    <source>
        <strain evidence="3">K-TC2</strain>
    </source>
</reference>
<accession>A0A9X3E5F4</accession>
<dbReference type="SUPFAM" id="SSF50475">
    <property type="entry name" value="FMN-binding split barrel"/>
    <property type="match status" value="1"/>
</dbReference>
<sequence length="162" mass="17518">MTGQAVLDPGTFWKVLGERAIGMTLVTTTSSEGPIGFIGLSAAHVSASPPTLLVSLDHKTAARAPILERRHFAVHYLAREHQPLAELFADRQSDRAARFASPDWATLGTGAPVLKTALGVFDCAVTDVVERENTTVVFGRVVDWLTRGNGDPLIYFRGKYLA</sequence>
<name>A0A9X3E5F4_9HYPH</name>
<gene>
    <name evidence="3" type="ORF">OSH07_23135</name>
</gene>
<dbReference type="AlphaFoldDB" id="A0A9X3E5F4"/>
<dbReference type="Proteomes" id="UP001144805">
    <property type="component" value="Unassembled WGS sequence"/>
</dbReference>
<evidence type="ECO:0000313" key="3">
    <source>
        <dbReference type="EMBL" id="MCX5572115.1"/>
    </source>
</evidence>